<accession>A0A6M3LWS8</accession>
<reference evidence="1" key="1">
    <citation type="submission" date="2020-03" db="EMBL/GenBank/DDBJ databases">
        <title>The deep terrestrial virosphere.</title>
        <authorList>
            <person name="Holmfeldt K."/>
            <person name="Nilsson E."/>
            <person name="Simone D."/>
            <person name="Lopez-Fernandez M."/>
            <person name="Wu X."/>
            <person name="de Brujin I."/>
            <person name="Lundin D."/>
            <person name="Andersson A."/>
            <person name="Bertilsson S."/>
            <person name="Dopson M."/>
        </authorList>
    </citation>
    <scope>NUCLEOTIDE SEQUENCE</scope>
    <source>
        <strain evidence="1">MM415B06679</strain>
    </source>
</reference>
<proteinExistence type="predicted"/>
<organism evidence="1">
    <name type="scientific">viral metagenome</name>
    <dbReference type="NCBI Taxonomy" id="1070528"/>
    <lineage>
        <taxon>unclassified sequences</taxon>
        <taxon>metagenomes</taxon>
        <taxon>organismal metagenomes</taxon>
    </lineage>
</organism>
<evidence type="ECO:0000313" key="1">
    <source>
        <dbReference type="EMBL" id="QJA97125.1"/>
    </source>
</evidence>
<dbReference type="AlphaFoldDB" id="A0A6M3LWS8"/>
<gene>
    <name evidence="1" type="ORF">MM415B06679_0010</name>
</gene>
<protein>
    <submittedName>
        <fullName evidence="1">Uncharacterized protein</fullName>
    </submittedName>
</protein>
<dbReference type="EMBL" id="MT143464">
    <property type="protein sequence ID" value="QJA97125.1"/>
    <property type="molecule type" value="Genomic_DNA"/>
</dbReference>
<name>A0A6M3LWS8_9ZZZZ</name>
<sequence length="83" mass="9499">MVSDSLVINLDFTKRYTAVSAVNAQWLRDYISGMSMPEGDNVFPLWIVMPCGEMYKGGVPEKSLPCTCGNPEHWFVKYEEVYR</sequence>